<protein>
    <submittedName>
        <fullName evidence="7">Putative serine protease K12H4.7</fullName>
    </submittedName>
</protein>
<evidence type="ECO:0000256" key="2">
    <source>
        <dbReference type="ARBA" id="ARBA00022670"/>
    </source>
</evidence>
<dbReference type="SUPFAM" id="SSF53474">
    <property type="entry name" value="alpha/beta-Hydrolases"/>
    <property type="match status" value="1"/>
</dbReference>
<keyword evidence="4" id="KW-0378">Hydrolase</keyword>
<evidence type="ECO:0000256" key="6">
    <source>
        <dbReference type="SAM" id="SignalP"/>
    </source>
</evidence>
<dbReference type="InterPro" id="IPR029058">
    <property type="entry name" value="AB_hydrolase_fold"/>
</dbReference>
<dbReference type="EMBL" id="KQ461108">
    <property type="protein sequence ID" value="KPJ09251.1"/>
    <property type="molecule type" value="Genomic_DNA"/>
</dbReference>
<evidence type="ECO:0000256" key="4">
    <source>
        <dbReference type="ARBA" id="ARBA00022801"/>
    </source>
</evidence>
<accession>A0A194R075</accession>
<dbReference type="FunFam" id="1.20.120.980:FF:000003">
    <property type="entry name" value="Serine protease 16"/>
    <property type="match status" value="1"/>
</dbReference>
<dbReference type="Gene3D" id="3.40.50.1820">
    <property type="entry name" value="alpha/beta hydrolase"/>
    <property type="match status" value="2"/>
</dbReference>
<evidence type="ECO:0000313" key="8">
    <source>
        <dbReference type="Proteomes" id="UP000053240"/>
    </source>
</evidence>
<keyword evidence="5" id="KW-0325">Glycoprotein</keyword>
<dbReference type="FunCoup" id="A0A194R075">
    <property type="interactions" value="23"/>
</dbReference>
<keyword evidence="3 6" id="KW-0732">Signal</keyword>
<evidence type="ECO:0000256" key="1">
    <source>
        <dbReference type="ARBA" id="ARBA00011079"/>
    </source>
</evidence>
<keyword evidence="8" id="KW-1185">Reference proteome</keyword>
<dbReference type="InParanoid" id="A0A194R075"/>
<reference evidence="7 8" key="1">
    <citation type="journal article" date="2015" name="Nat. Commun.">
        <title>Outbred genome sequencing and CRISPR/Cas9 gene editing in butterflies.</title>
        <authorList>
            <person name="Li X."/>
            <person name="Fan D."/>
            <person name="Zhang W."/>
            <person name="Liu G."/>
            <person name="Zhang L."/>
            <person name="Zhao L."/>
            <person name="Fang X."/>
            <person name="Chen L."/>
            <person name="Dong Y."/>
            <person name="Chen Y."/>
            <person name="Ding Y."/>
            <person name="Zhao R."/>
            <person name="Feng M."/>
            <person name="Zhu Y."/>
            <person name="Feng Y."/>
            <person name="Jiang X."/>
            <person name="Zhu D."/>
            <person name="Xiang H."/>
            <person name="Feng X."/>
            <person name="Li S."/>
            <person name="Wang J."/>
            <person name="Zhang G."/>
            <person name="Kronforst M.R."/>
            <person name="Wang W."/>
        </authorList>
    </citation>
    <scope>NUCLEOTIDE SEQUENCE [LARGE SCALE GENOMIC DNA]</scope>
    <source>
        <strain evidence="7">Ya'a_city_454_Pm</strain>
        <tissue evidence="7">Whole body</tissue>
    </source>
</reference>
<dbReference type="PANTHER" id="PTHR11010:SF117">
    <property type="entry name" value="SERINE PROTEASE 16"/>
    <property type="match status" value="1"/>
</dbReference>
<sequence length="547" mass="62503">MWLKTSLILLFHFVLCHGSKEFRLGRSKNGNLGVPGEYSGEKVPPAQWFKQKLDHFSPTDLRSWKQRYYINDSFYDYKNPGPIFLMIGGEGPADPRWMVKGAWIDYAKKFNALCINLEHRYYGASHPTEDLSTKNLQYLSSAQALADLANFITAMNDKLKLNHEVKWVAFGGSYPGSLAAWLRMKYPHLVHASVSSSGPLLAKVNFMEYFEVVVNALREKTGSEDCVNQLRNAHTQIEGLIKTQPEEIENEFRTCMPFSKATENDMKNFFNSIADDFADLVQYNEDNRISADTKYRNITINSVCKLLTEPGDEAPYKRLAAFNSIMLNKSNQTCLDYSYNNMINDLRNTSLSSEGGRQWMYQTCTEFGFYQTSSGEVNIFGDHFKLDFFVQQCQDVFVTQRNTSLSSEGGRQWMYQTCTEFGFYQTSSGEVNIFGDHFKLDFFVQQCQDVFGKKFNKEFIENAAEWSNSYYGGLDIAVDRVVFVHGSVDPWHALGITTTKDNNAPAIYIHGTAHCANMYPASENDLPQLTEARVEIQQYLDTWLSQP</sequence>
<dbReference type="GO" id="GO:0008239">
    <property type="term" value="F:dipeptidyl-peptidase activity"/>
    <property type="evidence" value="ECO:0007669"/>
    <property type="project" value="TreeGrafter"/>
</dbReference>
<proteinExistence type="inferred from homology"/>
<dbReference type="GO" id="GO:0006508">
    <property type="term" value="P:proteolysis"/>
    <property type="evidence" value="ECO:0007669"/>
    <property type="project" value="UniProtKB-KW"/>
</dbReference>
<evidence type="ECO:0000256" key="5">
    <source>
        <dbReference type="ARBA" id="ARBA00023180"/>
    </source>
</evidence>
<dbReference type="InterPro" id="IPR008758">
    <property type="entry name" value="Peptidase_S28"/>
</dbReference>
<dbReference type="GO" id="GO:0070008">
    <property type="term" value="F:serine-type exopeptidase activity"/>
    <property type="evidence" value="ECO:0007669"/>
    <property type="project" value="InterPro"/>
</dbReference>
<dbReference type="Pfam" id="PF05577">
    <property type="entry name" value="Peptidase_S28"/>
    <property type="match status" value="2"/>
</dbReference>
<dbReference type="AlphaFoldDB" id="A0A194R075"/>
<evidence type="ECO:0000313" key="7">
    <source>
        <dbReference type="EMBL" id="KPJ09251.1"/>
    </source>
</evidence>
<feature type="signal peptide" evidence="6">
    <location>
        <begin position="1"/>
        <end position="18"/>
    </location>
</feature>
<dbReference type="PANTHER" id="PTHR11010">
    <property type="entry name" value="PROTEASE S28 PRO-X CARBOXYPEPTIDASE-RELATED"/>
    <property type="match status" value="1"/>
</dbReference>
<name>A0A194R075_PAPMA</name>
<comment type="similarity">
    <text evidence="1">Belongs to the peptidase S28 family.</text>
</comment>
<dbReference type="Gene3D" id="1.20.120.980">
    <property type="entry name" value="Serine carboxypeptidase S28, SKS domain"/>
    <property type="match status" value="2"/>
</dbReference>
<feature type="chain" id="PRO_5008264785" evidence="6">
    <location>
        <begin position="19"/>
        <end position="547"/>
    </location>
</feature>
<evidence type="ECO:0000256" key="3">
    <source>
        <dbReference type="ARBA" id="ARBA00022729"/>
    </source>
</evidence>
<dbReference type="Proteomes" id="UP000053240">
    <property type="component" value="Unassembled WGS sequence"/>
</dbReference>
<keyword evidence="2 7" id="KW-0645">Protease</keyword>
<organism evidence="7 8">
    <name type="scientific">Papilio machaon</name>
    <name type="common">Old World swallowtail butterfly</name>
    <dbReference type="NCBI Taxonomy" id="76193"/>
    <lineage>
        <taxon>Eukaryota</taxon>
        <taxon>Metazoa</taxon>
        <taxon>Ecdysozoa</taxon>
        <taxon>Arthropoda</taxon>
        <taxon>Hexapoda</taxon>
        <taxon>Insecta</taxon>
        <taxon>Pterygota</taxon>
        <taxon>Neoptera</taxon>
        <taxon>Endopterygota</taxon>
        <taxon>Lepidoptera</taxon>
        <taxon>Glossata</taxon>
        <taxon>Ditrysia</taxon>
        <taxon>Papilionoidea</taxon>
        <taxon>Papilionidae</taxon>
        <taxon>Papilioninae</taxon>
        <taxon>Papilio</taxon>
    </lineage>
</organism>
<gene>
    <name evidence="7" type="ORF">RR48_15392</name>
</gene>
<dbReference type="InterPro" id="IPR042269">
    <property type="entry name" value="Ser_carbopepase_S28_SKS"/>
</dbReference>